<name>A0A1X2H9W8_SYNRA</name>
<organism evidence="2 3">
    <name type="scientific">Syncephalastrum racemosum</name>
    <name type="common">Filamentous fungus</name>
    <dbReference type="NCBI Taxonomy" id="13706"/>
    <lineage>
        <taxon>Eukaryota</taxon>
        <taxon>Fungi</taxon>
        <taxon>Fungi incertae sedis</taxon>
        <taxon>Mucoromycota</taxon>
        <taxon>Mucoromycotina</taxon>
        <taxon>Mucoromycetes</taxon>
        <taxon>Mucorales</taxon>
        <taxon>Syncephalastraceae</taxon>
        <taxon>Syncephalastrum</taxon>
    </lineage>
</organism>
<evidence type="ECO:0000313" key="2">
    <source>
        <dbReference type="EMBL" id="ORY95442.1"/>
    </source>
</evidence>
<dbReference type="InParanoid" id="A0A1X2H9W8"/>
<protein>
    <submittedName>
        <fullName evidence="2">Uncharacterized protein</fullName>
    </submittedName>
</protein>
<sequence length="286" mass="32871">MARTRKAKQISINPGFKPKPLSFKRVGSAVKKVDVNKKDATYDEELCDLQQQAFQQKLTNIIRPIKTTKKGYRRWNRREVISTSSSKRHPITRQKDNDRKNPQFKQEDTPLRSCTAELCQVLRQEILEDTELLHHVHSKFQDTMQHLTDEIHDVGVITVAVMLTNKTIDPKHLSVAVPAEDENNDYLELFGFDHQQLLPYGDGEFTRPCPAVHGLSPVVTAAIKKYAVNFAEMWEPAAVHQHIYLLIKTLLRTKLSETENEHIRRTGKKKEKKTKSSIEETVANTP</sequence>
<proteinExistence type="predicted"/>
<accession>A0A1X2H9W8</accession>
<feature type="compositionally biased region" description="Basic residues" evidence="1">
    <location>
        <begin position="265"/>
        <end position="275"/>
    </location>
</feature>
<evidence type="ECO:0000256" key="1">
    <source>
        <dbReference type="SAM" id="MobiDB-lite"/>
    </source>
</evidence>
<dbReference type="EMBL" id="MCGN01000006">
    <property type="protein sequence ID" value="ORY95442.1"/>
    <property type="molecule type" value="Genomic_DNA"/>
</dbReference>
<feature type="region of interest" description="Disordered" evidence="1">
    <location>
        <begin position="76"/>
        <end position="109"/>
    </location>
</feature>
<gene>
    <name evidence="2" type="ORF">BCR43DRAFT_515572</name>
</gene>
<dbReference type="AlphaFoldDB" id="A0A1X2H9W8"/>
<feature type="region of interest" description="Disordered" evidence="1">
    <location>
        <begin position="258"/>
        <end position="286"/>
    </location>
</feature>
<reference evidence="2 3" key="1">
    <citation type="submission" date="2016-07" db="EMBL/GenBank/DDBJ databases">
        <title>Pervasive Adenine N6-methylation of Active Genes in Fungi.</title>
        <authorList>
            <consortium name="DOE Joint Genome Institute"/>
            <person name="Mondo S.J."/>
            <person name="Dannebaum R.O."/>
            <person name="Kuo R.C."/>
            <person name="Labutti K."/>
            <person name="Haridas S."/>
            <person name="Kuo A."/>
            <person name="Salamov A."/>
            <person name="Ahrendt S.R."/>
            <person name="Lipzen A."/>
            <person name="Sullivan W."/>
            <person name="Andreopoulos W.B."/>
            <person name="Clum A."/>
            <person name="Lindquist E."/>
            <person name="Daum C."/>
            <person name="Ramamoorthy G.K."/>
            <person name="Gryganskyi A."/>
            <person name="Culley D."/>
            <person name="Magnuson J.K."/>
            <person name="James T.Y."/>
            <person name="O'Malley M.A."/>
            <person name="Stajich J.E."/>
            <person name="Spatafora J.W."/>
            <person name="Visel A."/>
            <person name="Grigoriev I.V."/>
        </authorList>
    </citation>
    <scope>NUCLEOTIDE SEQUENCE [LARGE SCALE GENOMIC DNA]</scope>
    <source>
        <strain evidence="2 3">NRRL 2496</strain>
    </source>
</reference>
<keyword evidence="3" id="KW-1185">Reference proteome</keyword>
<comment type="caution">
    <text evidence="2">The sequence shown here is derived from an EMBL/GenBank/DDBJ whole genome shotgun (WGS) entry which is preliminary data.</text>
</comment>
<dbReference type="Proteomes" id="UP000242180">
    <property type="component" value="Unassembled WGS sequence"/>
</dbReference>
<evidence type="ECO:0000313" key="3">
    <source>
        <dbReference type="Proteomes" id="UP000242180"/>
    </source>
</evidence>
<feature type="compositionally biased region" description="Basic and acidic residues" evidence="1">
    <location>
        <begin position="93"/>
        <end position="109"/>
    </location>
</feature>